<dbReference type="RefSeq" id="WP_008788173.1">
    <property type="nucleotide sequence ID" value="NZ_GL636578.1"/>
</dbReference>
<evidence type="ECO:0000256" key="1">
    <source>
        <dbReference type="ARBA" id="ARBA00022630"/>
    </source>
</evidence>
<dbReference type="AlphaFoldDB" id="E7G8G9"/>
<dbReference type="InterPro" id="IPR005025">
    <property type="entry name" value="FMN_Rdtase-like_dom"/>
</dbReference>
<name>E7G8G9_9FIRM</name>
<dbReference type="InterPro" id="IPR051796">
    <property type="entry name" value="ISF_SsuE-like"/>
</dbReference>
<dbReference type="InterPro" id="IPR029039">
    <property type="entry name" value="Flavoprotein-like_sf"/>
</dbReference>
<dbReference type="PANTHER" id="PTHR43278">
    <property type="entry name" value="NAD(P)H-DEPENDENT FMN-CONTAINING OXIDOREDUCTASE YWQN-RELATED"/>
    <property type="match status" value="1"/>
</dbReference>
<accession>E7G8G9</accession>
<sequence>MVISKQKNILALVGSNHINGFTRNIIQLLKDNLHARNENIDFQIIDTTEIDINVCRGCNTCFEKGLCPLDRQDDMGQLKAMLDNADVIILACPVYLMHVSSPMKILLDRLSYWCHLLKLRNKLLVTVITTSRSGANETNNYLKYIGSGMGLLPISEIIFTHSSDIDELIHKINKSAYIINQYLIEKKKSIRINFWKKHLQ</sequence>
<keyword evidence="2" id="KW-0288">FMN</keyword>
<dbReference type="Pfam" id="PF03358">
    <property type="entry name" value="FMN_red"/>
    <property type="match status" value="1"/>
</dbReference>
<dbReference type="SUPFAM" id="SSF52218">
    <property type="entry name" value="Flavoproteins"/>
    <property type="match status" value="1"/>
</dbReference>
<dbReference type="eggNOG" id="COG0655">
    <property type="taxonomic scope" value="Bacteria"/>
</dbReference>
<reference evidence="4 5" key="1">
    <citation type="submission" date="2010-12" db="EMBL/GenBank/DDBJ databases">
        <title>The Genome Sequence of Coprobacillus sp. strain 29_1.</title>
        <authorList>
            <consortium name="The Broad Institute Genome Sequencing Platform"/>
            <person name="Earl A."/>
            <person name="Ward D."/>
            <person name="Feldgarden M."/>
            <person name="Gevers D."/>
            <person name="Daigneault M."/>
            <person name="Sibley C.D."/>
            <person name="White A."/>
            <person name="Strauss J."/>
            <person name="Allen-Vercoe E."/>
            <person name="Young S.K."/>
            <person name="Zeng Q."/>
            <person name="Gargeya S."/>
            <person name="Fitzgerald M."/>
            <person name="Haas B."/>
            <person name="Abouelleil A."/>
            <person name="Alvarado L."/>
            <person name="Arachchi H.M."/>
            <person name="Berlin A."/>
            <person name="Brown A."/>
            <person name="Chapman S.B."/>
            <person name="Chen Z."/>
            <person name="Dunbar C."/>
            <person name="Freedman E."/>
            <person name="Gearin G."/>
            <person name="Gellesch M."/>
            <person name="Goldberg J."/>
            <person name="Griggs A."/>
            <person name="Gujja S."/>
            <person name="Heilman E."/>
            <person name="Heiman D."/>
            <person name="Howarth C."/>
            <person name="Larson L."/>
            <person name="Lui A."/>
            <person name="MacDonald P.J.P."/>
            <person name="Mehta T."/>
            <person name="Montmayeur A."/>
            <person name="Murphy C."/>
            <person name="Neiman D."/>
            <person name="Pearson M."/>
            <person name="Priest M."/>
            <person name="Roberts A."/>
            <person name="Saif S."/>
            <person name="Shea T."/>
            <person name="Shenoy N."/>
            <person name="Sisk P."/>
            <person name="Stolte C."/>
            <person name="Sykes S."/>
            <person name="White J."/>
            <person name="Yandava C."/>
            <person name="Nusbaum C."/>
            <person name="Birren B."/>
        </authorList>
    </citation>
    <scope>NUCLEOTIDE SEQUENCE [LARGE SCALE GENOMIC DNA]</scope>
    <source>
        <strain evidence="4 5">29_1</strain>
    </source>
</reference>
<dbReference type="STRING" id="100884.GCA_000269565_02903"/>
<proteinExistence type="predicted"/>
<comment type="caution">
    <text evidence="4">The sequence shown here is derived from an EMBL/GenBank/DDBJ whole genome shotgun (WGS) entry which is preliminary data.</text>
</comment>
<dbReference type="EMBL" id="ADKX01000017">
    <property type="protein sequence ID" value="EFW05681.1"/>
    <property type="molecule type" value="Genomic_DNA"/>
</dbReference>
<keyword evidence="5" id="KW-1185">Reference proteome</keyword>
<evidence type="ECO:0000313" key="5">
    <source>
        <dbReference type="Proteomes" id="UP000003157"/>
    </source>
</evidence>
<gene>
    <name evidence="4" type="ORF">HMPREF9488_01057</name>
</gene>
<dbReference type="Gene3D" id="3.40.50.360">
    <property type="match status" value="1"/>
</dbReference>
<dbReference type="Proteomes" id="UP000003157">
    <property type="component" value="Unassembled WGS sequence"/>
</dbReference>
<evidence type="ECO:0000259" key="3">
    <source>
        <dbReference type="Pfam" id="PF03358"/>
    </source>
</evidence>
<dbReference type="GO" id="GO:0016491">
    <property type="term" value="F:oxidoreductase activity"/>
    <property type="evidence" value="ECO:0007669"/>
    <property type="project" value="InterPro"/>
</dbReference>
<evidence type="ECO:0000313" key="4">
    <source>
        <dbReference type="EMBL" id="EFW05681.1"/>
    </source>
</evidence>
<organism evidence="4 5">
    <name type="scientific">Coprobacillus cateniformis</name>
    <dbReference type="NCBI Taxonomy" id="100884"/>
    <lineage>
        <taxon>Bacteria</taxon>
        <taxon>Bacillati</taxon>
        <taxon>Bacillota</taxon>
        <taxon>Erysipelotrichia</taxon>
        <taxon>Erysipelotrichales</taxon>
        <taxon>Coprobacillaceae</taxon>
        <taxon>Coprobacillus</taxon>
    </lineage>
</organism>
<dbReference type="PANTHER" id="PTHR43278:SF2">
    <property type="entry name" value="IRON-SULFUR FLAVOPROTEIN"/>
    <property type="match status" value="1"/>
</dbReference>
<keyword evidence="1" id="KW-0285">Flavoprotein</keyword>
<dbReference type="HOGENOM" id="CLU_050993_1_2_9"/>
<evidence type="ECO:0000256" key="2">
    <source>
        <dbReference type="ARBA" id="ARBA00022643"/>
    </source>
</evidence>
<feature type="domain" description="NADPH-dependent FMN reductase-like" evidence="3">
    <location>
        <begin position="8"/>
        <end position="160"/>
    </location>
</feature>
<protein>
    <recommendedName>
        <fullName evidence="3">NADPH-dependent FMN reductase-like domain-containing protein</fullName>
    </recommendedName>
</protein>